<feature type="domain" description="Helicase ATP-binding" evidence="9">
    <location>
        <begin position="460"/>
        <end position="656"/>
    </location>
</feature>
<feature type="compositionally biased region" description="Basic and acidic residues" evidence="7">
    <location>
        <begin position="240"/>
        <end position="253"/>
    </location>
</feature>
<dbReference type="PROSITE" id="PS51194">
    <property type="entry name" value="HELICASE_CTER"/>
    <property type="match status" value="1"/>
</dbReference>
<feature type="compositionally biased region" description="Basic and acidic residues" evidence="7">
    <location>
        <begin position="1444"/>
        <end position="1460"/>
    </location>
</feature>
<dbReference type="InterPro" id="IPR027417">
    <property type="entry name" value="P-loop_NTPase"/>
</dbReference>
<dbReference type="SUPFAM" id="SSF52540">
    <property type="entry name" value="P-loop containing nucleoside triphosphate hydrolases"/>
    <property type="match status" value="2"/>
</dbReference>
<feature type="compositionally biased region" description="Basic and acidic residues" evidence="7">
    <location>
        <begin position="1396"/>
        <end position="1421"/>
    </location>
</feature>
<keyword evidence="2" id="KW-0677">Repeat</keyword>
<reference evidence="11 12" key="1">
    <citation type="submission" date="2013-11" db="EMBL/GenBank/DDBJ databases">
        <title>The Genome Sequence of Phytophthora parasitica P1569.</title>
        <authorList>
            <consortium name="The Broad Institute Genomics Platform"/>
            <person name="Russ C."/>
            <person name="Tyler B."/>
            <person name="Panabieres F."/>
            <person name="Shan W."/>
            <person name="Tripathy S."/>
            <person name="Grunwald N."/>
            <person name="Machado M."/>
            <person name="Johnson C.S."/>
            <person name="Arredondo F."/>
            <person name="Hong C."/>
            <person name="Coffey M."/>
            <person name="Young S.K."/>
            <person name="Zeng Q."/>
            <person name="Gargeya S."/>
            <person name="Fitzgerald M."/>
            <person name="Abouelleil A."/>
            <person name="Alvarado L."/>
            <person name="Chapman S.B."/>
            <person name="Gainer-Dewar J."/>
            <person name="Goldberg J."/>
            <person name="Griggs A."/>
            <person name="Gujja S."/>
            <person name="Hansen M."/>
            <person name="Howarth C."/>
            <person name="Imamovic A."/>
            <person name="Ireland A."/>
            <person name="Larimer J."/>
            <person name="McCowan C."/>
            <person name="Murphy C."/>
            <person name="Pearson M."/>
            <person name="Poon T.W."/>
            <person name="Priest M."/>
            <person name="Roberts A."/>
            <person name="Saif S."/>
            <person name="Shea T."/>
            <person name="Sykes S."/>
            <person name="Wortman J."/>
            <person name="Nusbaum C."/>
            <person name="Birren B."/>
        </authorList>
    </citation>
    <scope>NUCLEOTIDE SEQUENCE [LARGE SCALE GENOMIC DNA]</scope>
    <source>
        <strain evidence="11 12">P1569</strain>
    </source>
</reference>
<keyword evidence="12" id="KW-1185">Reference proteome</keyword>
<feature type="compositionally biased region" description="Acidic residues" evidence="7">
    <location>
        <begin position="78"/>
        <end position="96"/>
    </location>
</feature>
<evidence type="ECO:0000256" key="7">
    <source>
        <dbReference type="SAM" id="MobiDB-lite"/>
    </source>
</evidence>
<feature type="domain" description="Chromo" evidence="8">
    <location>
        <begin position="263"/>
        <end position="329"/>
    </location>
</feature>
<gene>
    <name evidence="11" type="ORF">F443_11782</name>
</gene>
<dbReference type="CDD" id="cd17995">
    <property type="entry name" value="DEXHc_CHD6_7_8_9"/>
    <property type="match status" value="1"/>
</dbReference>
<dbReference type="InterPro" id="IPR014001">
    <property type="entry name" value="Helicase_ATP-bd"/>
</dbReference>
<dbReference type="GO" id="GO:0003682">
    <property type="term" value="F:chromatin binding"/>
    <property type="evidence" value="ECO:0007669"/>
    <property type="project" value="TreeGrafter"/>
</dbReference>
<dbReference type="Pfam" id="PF00271">
    <property type="entry name" value="Helicase_C"/>
    <property type="match status" value="1"/>
</dbReference>
<feature type="region of interest" description="Disordered" evidence="7">
    <location>
        <begin position="1"/>
        <end position="189"/>
    </location>
</feature>
<feature type="compositionally biased region" description="Low complexity" evidence="7">
    <location>
        <begin position="254"/>
        <end position="266"/>
    </location>
</feature>
<dbReference type="HOGENOM" id="CLU_000988_1_0_1"/>
<dbReference type="SMART" id="SM00298">
    <property type="entry name" value="CHROMO"/>
    <property type="match status" value="2"/>
</dbReference>
<dbReference type="GO" id="GO:0042393">
    <property type="term" value="F:histone binding"/>
    <property type="evidence" value="ECO:0007669"/>
    <property type="project" value="TreeGrafter"/>
</dbReference>
<dbReference type="Gene3D" id="3.40.50.10810">
    <property type="entry name" value="Tandem AAA-ATPase domain"/>
    <property type="match status" value="1"/>
</dbReference>
<feature type="region of interest" description="Disordered" evidence="7">
    <location>
        <begin position="233"/>
        <end position="276"/>
    </location>
</feature>
<evidence type="ECO:0000259" key="8">
    <source>
        <dbReference type="PROSITE" id="PS50013"/>
    </source>
</evidence>
<evidence type="ECO:0000256" key="6">
    <source>
        <dbReference type="ARBA" id="ARBA00023242"/>
    </source>
</evidence>
<keyword evidence="5" id="KW-0067">ATP-binding</keyword>
<feature type="domain" description="Helicase C-terminal" evidence="10">
    <location>
        <begin position="799"/>
        <end position="951"/>
    </location>
</feature>
<feature type="compositionally biased region" description="Low complexity" evidence="7">
    <location>
        <begin position="10"/>
        <end position="31"/>
    </location>
</feature>
<dbReference type="OrthoDB" id="5857104at2759"/>
<name>V9EXK1_PHYNI</name>
<dbReference type="SUPFAM" id="SSF54160">
    <property type="entry name" value="Chromo domain-like"/>
    <property type="match status" value="2"/>
</dbReference>
<dbReference type="GO" id="GO:0005524">
    <property type="term" value="F:ATP binding"/>
    <property type="evidence" value="ECO:0007669"/>
    <property type="project" value="UniProtKB-KW"/>
</dbReference>
<evidence type="ECO:0000256" key="2">
    <source>
        <dbReference type="ARBA" id="ARBA00022737"/>
    </source>
</evidence>
<dbReference type="SMART" id="SM00487">
    <property type="entry name" value="DEXDc"/>
    <property type="match status" value="1"/>
</dbReference>
<dbReference type="SMART" id="SM00490">
    <property type="entry name" value="HELICc"/>
    <property type="match status" value="1"/>
</dbReference>
<dbReference type="Pfam" id="PF00176">
    <property type="entry name" value="SNF2-rel_dom"/>
    <property type="match status" value="1"/>
</dbReference>
<dbReference type="GO" id="GO:0000785">
    <property type="term" value="C:chromatin"/>
    <property type="evidence" value="ECO:0007669"/>
    <property type="project" value="TreeGrafter"/>
</dbReference>
<dbReference type="PANTHER" id="PTHR45623:SF11">
    <property type="entry name" value="KISMET, ISOFORM C"/>
    <property type="match status" value="1"/>
</dbReference>
<feature type="compositionally biased region" description="Acidic residues" evidence="7">
    <location>
        <begin position="130"/>
        <end position="143"/>
    </location>
</feature>
<evidence type="ECO:0000256" key="1">
    <source>
        <dbReference type="ARBA" id="ARBA00004123"/>
    </source>
</evidence>
<evidence type="ECO:0000313" key="12">
    <source>
        <dbReference type="Proteomes" id="UP000018721"/>
    </source>
</evidence>
<dbReference type="Gene3D" id="2.40.50.40">
    <property type="match status" value="2"/>
</dbReference>
<dbReference type="eggNOG" id="KOG0384">
    <property type="taxonomic scope" value="Eukaryota"/>
</dbReference>
<feature type="compositionally biased region" description="Basic residues" evidence="7">
    <location>
        <begin position="148"/>
        <end position="167"/>
    </location>
</feature>
<dbReference type="GO" id="GO:0016887">
    <property type="term" value="F:ATP hydrolysis activity"/>
    <property type="evidence" value="ECO:0007669"/>
    <property type="project" value="TreeGrafter"/>
</dbReference>
<dbReference type="InterPro" id="IPR001650">
    <property type="entry name" value="Helicase_C-like"/>
</dbReference>
<dbReference type="InterPro" id="IPR000330">
    <property type="entry name" value="SNF2_N"/>
</dbReference>
<feature type="domain" description="Chromo" evidence="8">
    <location>
        <begin position="341"/>
        <end position="413"/>
    </location>
</feature>
<dbReference type="PROSITE" id="PS50013">
    <property type="entry name" value="CHROMO_2"/>
    <property type="match status" value="2"/>
</dbReference>
<evidence type="ECO:0000259" key="10">
    <source>
        <dbReference type="PROSITE" id="PS51194"/>
    </source>
</evidence>
<keyword evidence="6" id="KW-0539">Nucleus</keyword>
<dbReference type="GO" id="GO:0140658">
    <property type="term" value="F:ATP-dependent chromatin remodeler activity"/>
    <property type="evidence" value="ECO:0007669"/>
    <property type="project" value="TreeGrafter"/>
</dbReference>
<dbReference type="PANTHER" id="PTHR45623">
    <property type="entry name" value="CHROMODOMAIN-HELICASE-DNA-BINDING PROTEIN 3-RELATED-RELATED"/>
    <property type="match status" value="1"/>
</dbReference>
<dbReference type="InterPro" id="IPR016197">
    <property type="entry name" value="Chromo-like_dom_sf"/>
</dbReference>
<dbReference type="InterPro" id="IPR049730">
    <property type="entry name" value="SNF2/RAD54-like_C"/>
</dbReference>
<evidence type="ECO:0000256" key="5">
    <source>
        <dbReference type="ARBA" id="ARBA00022840"/>
    </source>
</evidence>
<feature type="compositionally biased region" description="Basic and acidic residues" evidence="7">
    <location>
        <begin position="1373"/>
        <end position="1388"/>
    </location>
</feature>
<feature type="compositionally biased region" description="Basic and acidic residues" evidence="7">
    <location>
        <begin position="1514"/>
        <end position="1532"/>
    </location>
</feature>
<feature type="compositionally biased region" description="Basic and acidic residues" evidence="7">
    <location>
        <begin position="2051"/>
        <end position="2068"/>
    </location>
</feature>
<feature type="compositionally biased region" description="Low complexity" evidence="7">
    <location>
        <begin position="1461"/>
        <end position="1495"/>
    </location>
</feature>
<dbReference type="InterPro" id="IPR038718">
    <property type="entry name" value="SNF2-like_sf"/>
</dbReference>
<dbReference type="Gene3D" id="3.40.50.300">
    <property type="entry name" value="P-loop containing nucleotide triphosphate hydrolases"/>
    <property type="match status" value="1"/>
</dbReference>
<dbReference type="InterPro" id="IPR023780">
    <property type="entry name" value="Chromo_domain"/>
</dbReference>
<keyword evidence="3" id="KW-0547">Nucleotide-binding</keyword>
<feature type="compositionally biased region" description="Acidic residues" evidence="7">
    <location>
        <begin position="2073"/>
        <end position="2100"/>
    </location>
</feature>
<evidence type="ECO:0008006" key="13">
    <source>
        <dbReference type="Google" id="ProtNLM"/>
    </source>
</evidence>
<dbReference type="GO" id="GO:0003677">
    <property type="term" value="F:DNA binding"/>
    <property type="evidence" value="ECO:0007669"/>
    <property type="project" value="TreeGrafter"/>
</dbReference>
<keyword evidence="4" id="KW-0378">Hydrolase</keyword>
<proteinExistence type="predicted"/>
<feature type="region of interest" description="Disordered" evidence="7">
    <location>
        <begin position="2051"/>
        <end position="2148"/>
    </location>
</feature>
<comment type="subcellular location">
    <subcellularLocation>
        <location evidence="1">Nucleus</location>
    </subcellularLocation>
</comment>
<dbReference type="Pfam" id="PF00385">
    <property type="entry name" value="Chromo"/>
    <property type="match status" value="2"/>
</dbReference>
<comment type="caution">
    <text evidence="11">The sequence shown here is derived from an EMBL/GenBank/DDBJ whole genome shotgun (WGS) entry which is preliminary data.</text>
</comment>
<dbReference type="GO" id="GO:0005634">
    <property type="term" value="C:nucleus"/>
    <property type="evidence" value="ECO:0007669"/>
    <property type="project" value="UniProtKB-SubCell"/>
</dbReference>
<dbReference type="PROSITE" id="PS51192">
    <property type="entry name" value="HELICASE_ATP_BIND_1"/>
    <property type="match status" value="1"/>
</dbReference>
<evidence type="ECO:0000259" key="9">
    <source>
        <dbReference type="PROSITE" id="PS51192"/>
    </source>
</evidence>
<dbReference type="CDD" id="cd18793">
    <property type="entry name" value="SF2_C_SNF"/>
    <property type="match status" value="1"/>
</dbReference>
<protein>
    <recommendedName>
        <fullName evidence="13">Chromodomain-helicase-DNA-binding protein 6</fullName>
    </recommendedName>
</protein>
<dbReference type="Proteomes" id="UP000018721">
    <property type="component" value="Unassembled WGS sequence"/>
</dbReference>
<accession>V9EXK1</accession>
<dbReference type="InterPro" id="IPR000953">
    <property type="entry name" value="Chromo/chromo_shadow_dom"/>
</dbReference>
<feature type="compositionally biased region" description="Basic and acidic residues" evidence="7">
    <location>
        <begin position="1551"/>
        <end position="1572"/>
    </location>
</feature>
<feature type="region of interest" description="Disordered" evidence="7">
    <location>
        <begin position="1373"/>
        <end position="1572"/>
    </location>
</feature>
<dbReference type="EMBL" id="ANIZ01002012">
    <property type="protein sequence ID" value="ETI43228.1"/>
    <property type="molecule type" value="Genomic_DNA"/>
</dbReference>
<feature type="compositionally biased region" description="Basic and acidic residues" evidence="7">
    <location>
        <begin position="103"/>
        <end position="114"/>
    </location>
</feature>
<sequence>MSAQGSSNAVVETIELSSSSSESEVTVGDTTVKPRPKLRTRRNKVTKASDDRTPDSPDVARPAKRRRETSKQIQYFQDQEEEEEEADEDATEDYVDQVETPSEDEKLPEVDPNRRRSGRKRKAVQSVIDLSDDDFIMSSDQEEEKPKPKAKSKKKGAKSKAKGKRKRSSSDSSGAGSGNDSEVEIVERLTPEVDGFIIDKVLAREVHTQKEWKKICWNKNTRFLTHCSIFLPPEEEEEKQEEKKEGQEKKDGESSTATTTEAPSEPKVSIDDDEVEDAGEERFLVKWKTLSYLHTSWQTEDELLETDKNAKGKIQRFREKELRSLYSPDVQGDEYFNPEFRSVDRILEIRDKPLDDFAPDDTVDGESNFLYFLVKWKALPYDEITWEREDDVGDDAAVQQYNDRIMRAGKRFKKIALAKHLPQSKRKNFRGYTAESPPPCKKEQTFQLRDYQLTGVNWMLFNWYQKRNSMLADEMGLGKTVQTVMYINHLAVVERSPQPFIIVAPLSTLGHWQREFDSWTNLNAVVYHGSAAARDVLQNYEFFMSEDELLRADELTGKNVINGKRTVPQPKRNCYRFDVLITTYEMASATDLYKLAQINWQLMVVDEAHRLKNRNSKLSNILHTRFTYESMLLLTGTPLQNNVEELWVLLNFLDTKKFASKESFLESFGELTDSAQVERLHSELKPYLLRRMKEDVEKSLAPKEETIIEVELTVLQKQYYRAIYEKNTEFLSRGGRKGDTPSLMNVLMELRKCCNHPFLVKGVEEREVKRLAKQPNVSKEEIQRQISESLVDTSGKLVLLDKLLPRLKETGHRVLIFSQFKIMLDIIQDYLALRRYNCERIDGNITGNERQSAIDRFCREDSNSFIMLLSTRAGGVGINLTAADTVIIYDSDWNPQNDLQAQARCHRIGQKKSVKIYRLLTAKTYELHMFHKASLKLGLDQAVLGGIKNDDPVAKLKGTAKKTKTNDRMSKEEIENLLKHGAYEMFKEQDSEAEAASKKFGEESIDQILSRSTTIVHDPTRDVNGNEKKNAMSSFSKATFVSSTNPDEEVDIDDPNFWTKVIGLNGVEEQKKVEPSPLQKRRCRRKVKSYLTEDDKAFMMDSGDEASSAQKKLFRELGRQKDEEFVISDDDDDDDDSSDIALAKDDLSGIASNGKRKRSKTPALPIHYQVDRISELLGTFGYGRWDDMKRHAPRLQPYSDKELIKFVQDYITGMVRVTTAMAAFPRIGLDLEPSRVYIVSTTAPPQVLANASPIERYAHELNSSLRRYRFLTPMLKDMRVANLLAVAVPPRLWTTDFKSREARGFRTKLQQIDTMFKLSEFVRLKFVQVPPLVSLIKDLQKIGDEAEAHRMIESGTVPEPADVGFVEEIEKSAAVEEKPKEAAEDRSEQVIAAESSENKDTSKGEVDSAATDTKDVNKDEEGSGATDRSLEEKPAAAETSEAVTKSEGKKSSPAEPDESKSSPSAASEEDTAATPSAAKPTSSSDSGTAASVSDVTSNKDDTEAMDSPPSSGEMDDKSAAAANSERKSSSDKAEDETKDDSSSGGAQSEALKTRQDDPAATKEKTDAAAAKDKIERKQAMKILRSLASVNSHEPVAPWWISRVDDVMLLLYVYREGWIKGRTLPSRMVDSTTIFGERAKRYPIGEWPSLAILNRRIKVLLHLWTAVKATPVPTPPTWIATALNVTAAKYQRQHEKQQQLLRERELQRAQQSRQHASTSFHSLRHNQFAKLVFSYGIPDISTCRDKRERNEKWRYFLQDSQLEIGRYPLEELLAEALDLERVCRQRLHPVVDGMSNSELSEENSILGGKRGFWLLTTTQCRRLLHRVDLFRLLRAQILVLPPAQLVEVVTRVVRAQSGSTEYPVWWSSPRHDILLLQGVECYGLDEHLASVWKLPLFSSANKTSSFPSSSWVENYVTALALACRNLIVKARTYRNDGYVDLSNDDAKEAPVDIKHRSRSGGNLEGETRRRIRDIRGMREEDPHFVPSVRLRQIIEKQQLEKDGVSTSVKSNAQRVELTPAEETTLMQLEDPYFSPRVRAVWAEQIKRDEIEAATKRSSVESNREKETKKAMNSNDEEENPSDDADVIDLENDDGDDSEEEEKSARPASSSRLKITRSVRRPVAAAAKIKRENSKPTKVKGAVEAEDEQPAAHAWDVIVIDSSDDSD</sequence>
<evidence type="ECO:0000256" key="4">
    <source>
        <dbReference type="ARBA" id="ARBA00022801"/>
    </source>
</evidence>
<organism evidence="11 12">
    <name type="scientific">Phytophthora nicotianae P1569</name>
    <dbReference type="NCBI Taxonomy" id="1317065"/>
    <lineage>
        <taxon>Eukaryota</taxon>
        <taxon>Sar</taxon>
        <taxon>Stramenopiles</taxon>
        <taxon>Oomycota</taxon>
        <taxon>Peronosporomycetes</taxon>
        <taxon>Peronosporales</taxon>
        <taxon>Peronosporaceae</taxon>
        <taxon>Phytophthora</taxon>
    </lineage>
</organism>
<feature type="compositionally biased region" description="Basic residues" evidence="7">
    <location>
        <begin position="34"/>
        <end position="45"/>
    </location>
</feature>
<evidence type="ECO:0000313" key="11">
    <source>
        <dbReference type="EMBL" id="ETI43228.1"/>
    </source>
</evidence>
<evidence type="ECO:0000256" key="3">
    <source>
        <dbReference type="ARBA" id="ARBA00022741"/>
    </source>
</evidence>